<reference evidence="3" key="1">
    <citation type="journal article" date="2020" name="Stud. Mycol.">
        <title>101 Dothideomycetes genomes: a test case for predicting lifestyles and emergence of pathogens.</title>
        <authorList>
            <person name="Haridas S."/>
            <person name="Albert R."/>
            <person name="Binder M."/>
            <person name="Bloem J."/>
            <person name="Labutti K."/>
            <person name="Salamov A."/>
            <person name="Andreopoulos B."/>
            <person name="Baker S."/>
            <person name="Barry K."/>
            <person name="Bills G."/>
            <person name="Bluhm B."/>
            <person name="Cannon C."/>
            <person name="Castanera R."/>
            <person name="Culley D."/>
            <person name="Daum C."/>
            <person name="Ezra D."/>
            <person name="Gonzalez J."/>
            <person name="Henrissat B."/>
            <person name="Kuo A."/>
            <person name="Liang C."/>
            <person name="Lipzen A."/>
            <person name="Lutzoni F."/>
            <person name="Magnuson J."/>
            <person name="Mondo S."/>
            <person name="Nolan M."/>
            <person name="Ohm R."/>
            <person name="Pangilinan J."/>
            <person name="Park H.-J."/>
            <person name="Ramirez L."/>
            <person name="Alfaro M."/>
            <person name="Sun H."/>
            <person name="Tritt A."/>
            <person name="Yoshinaga Y."/>
            <person name="Zwiers L.-H."/>
            <person name="Turgeon B."/>
            <person name="Goodwin S."/>
            <person name="Spatafora J."/>
            <person name="Crous P."/>
            <person name="Grigoriev I."/>
        </authorList>
    </citation>
    <scope>NUCLEOTIDE SEQUENCE</scope>
    <source>
        <strain evidence="3">CBS 113818</strain>
    </source>
</reference>
<feature type="compositionally biased region" description="Low complexity" evidence="1">
    <location>
        <begin position="113"/>
        <end position="122"/>
    </location>
</feature>
<feature type="region of interest" description="Disordered" evidence="1">
    <location>
        <begin position="1"/>
        <end position="42"/>
    </location>
</feature>
<proteinExistence type="predicted"/>
<feature type="compositionally biased region" description="Basic and acidic residues" evidence="1">
    <location>
        <begin position="92"/>
        <end position="104"/>
    </location>
</feature>
<accession>A0A6A7AKC2</accession>
<feature type="region of interest" description="Disordered" evidence="1">
    <location>
        <begin position="92"/>
        <end position="142"/>
    </location>
</feature>
<keyword evidence="2" id="KW-0472">Membrane</keyword>
<evidence type="ECO:0000256" key="2">
    <source>
        <dbReference type="SAM" id="Phobius"/>
    </source>
</evidence>
<dbReference type="Proteomes" id="UP000799424">
    <property type="component" value="Unassembled WGS sequence"/>
</dbReference>
<keyword evidence="2" id="KW-1133">Transmembrane helix</keyword>
<evidence type="ECO:0000313" key="4">
    <source>
        <dbReference type="Proteomes" id="UP000799424"/>
    </source>
</evidence>
<gene>
    <name evidence="3" type="ORF">CC86DRAFT_365555</name>
</gene>
<dbReference type="AlphaFoldDB" id="A0A6A7AKC2"/>
<feature type="transmembrane region" description="Helical" evidence="2">
    <location>
        <begin position="50"/>
        <end position="72"/>
    </location>
</feature>
<feature type="compositionally biased region" description="Polar residues" evidence="1">
    <location>
        <begin position="1"/>
        <end position="11"/>
    </location>
</feature>
<sequence length="142" mass="15519">MAPHTFPTSLPYSMLFPRQNNDNNEKDNNSRINGNDDNSDGDDRQLSTGAIVGIVVAFLVAITIAIIAFFLWRRNRRQKQVAASKVSYMHEERNAPTEEEHMMTKVESGSAGGAPADVPAGARQETGTVDVPPTYQAAVSEK</sequence>
<evidence type="ECO:0008006" key="5">
    <source>
        <dbReference type="Google" id="ProtNLM"/>
    </source>
</evidence>
<evidence type="ECO:0000313" key="3">
    <source>
        <dbReference type="EMBL" id="KAF2833731.1"/>
    </source>
</evidence>
<evidence type="ECO:0000256" key="1">
    <source>
        <dbReference type="SAM" id="MobiDB-lite"/>
    </source>
</evidence>
<name>A0A6A7AKC2_9PLEO</name>
<protein>
    <recommendedName>
        <fullName evidence="5">Mid2 domain-containing protein</fullName>
    </recommendedName>
</protein>
<organism evidence="3 4">
    <name type="scientific">Ophiobolus disseminans</name>
    <dbReference type="NCBI Taxonomy" id="1469910"/>
    <lineage>
        <taxon>Eukaryota</taxon>
        <taxon>Fungi</taxon>
        <taxon>Dikarya</taxon>
        <taxon>Ascomycota</taxon>
        <taxon>Pezizomycotina</taxon>
        <taxon>Dothideomycetes</taxon>
        <taxon>Pleosporomycetidae</taxon>
        <taxon>Pleosporales</taxon>
        <taxon>Pleosporineae</taxon>
        <taxon>Phaeosphaeriaceae</taxon>
        <taxon>Ophiobolus</taxon>
    </lineage>
</organism>
<keyword evidence="4" id="KW-1185">Reference proteome</keyword>
<keyword evidence="2" id="KW-0812">Transmembrane</keyword>
<dbReference type="EMBL" id="MU006216">
    <property type="protein sequence ID" value="KAF2833731.1"/>
    <property type="molecule type" value="Genomic_DNA"/>
</dbReference>